<organism evidence="1 2">
    <name type="scientific">Populus alba x Populus x berolinensis</name>
    <dbReference type="NCBI Taxonomy" id="444605"/>
    <lineage>
        <taxon>Eukaryota</taxon>
        <taxon>Viridiplantae</taxon>
        <taxon>Streptophyta</taxon>
        <taxon>Embryophyta</taxon>
        <taxon>Tracheophyta</taxon>
        <taxon>Spermatophyta</taxon>
        <taxon>Magnoliopsida</taxon>
        <taxon>eudicotyledons</taxon>
        <taxon>Gunneridae</taxon>
        <taxon>Pentapetalae</taxon>
        <taxon>rosids</taxon>
        <taxon>fabids</taxon>
        <taxon>Malpighiales</taxon>
        <taxon>Salicaceae</taxon>
        <taxon>Saliceae</taxon>
        <taxon>Populus</taxon>
    </lineage>
</organism>
<reference evidence="1" key="1">
    <citation type="journal article" date="2023" name="Mol. Ecol. Resour.">
        <title>Chromosome-level genome assembly of a triploid poplar Populus alba 'Berolinensis'.</title>
        <authorList>
            <person name="Chen S."/>
            <person name="Yu Y."/>
            <person name="Wang X."/>
            <person name="Wang S."/>
            <person name="Zhang T."/>
            <person name="Zhou Y."/>
            <person name="He R."/>
            <person name="Meng N."/>
            <person name="Wang Y."/>
            <person name="Liu W."/>
            <person name="Liu Z."/>
            <person name="Liu J."/>
            <person name="Guo Q."/>
            <person name="Huang H."/>
            <person name="Sederoff R.R."/>
            <person name="Wang G."/>
            <person name="Qu G."/>
            <person name="Chen S."/>
        </authorList>
    </citation>
    <scope>NUCLEOTIDE SEQUENCE</scope>
    <source>
        <strain evidence="1">SC-2020</strain>
    </source>
</reference>
<evidence type="ECO:0000313" key="2">
    <source>
        <dbReference type="Proteomes" id="UP001164929"/>
    </source>
</evidence>
<dbReference type="Proteomes" id="UP001164929">
    <property type="component" value="Chromosome 8"/>
</dbReference>
<accession>A0AAD6MPM5</accession>
<protein>
    <submittedName>
        <fullName evidence="1">Uncharacterized protein</fullName>
    </submittedName>
</protein>
<sequence>MLLNLLTLHCYSLEVPILWTSLGVNFNDDRYFGFSKKVPVVALAEKGWVLAFGLGIGMGDCELLRSCKVLVSEFSSLQIGSSFSHGKPTTKGEMGSWCDDVLIVFVLLKFHDCIGRKGSLSLVFEAL</sequence>
<name>A0AAD6MPM5_9ROSI</name>
<proteinExistence type="predicted"/>
<keyword evidence="2" id="KW-1185">Reference proteome</keyword>
<comment type="caution">
    <text evidence="1">The sequence shown here is derived from an EMBL/GenBank/DDBJ whole genome shotgun (WGS) entry which is preliminary data.</text>
</comment>
<dbReference type="AlphaFoldDB" id="A0AAD6MPM5"/>
<gene>
    <name evidence="1" type="ORF">NC653_021889</name>
</gene>
<evidence type="ECO:0000313" key="1">
    <source>
        <dbReference type="EMBL" id="KAJ6989144.1"/>
    </source>
</evidence>
<dbReference type="EMBL" id="JAQIZT010000008">
    <property type="protein sequence ID" value="KAJ6989144.1"/>
    <property type="molecule type" value="Genomic_DNA"/>
</dbReference>